<name>A0A3B0PHX1_MYCSY</name>
<accession>A0A3B0PHX1</accession>
<protein>
    <submittedName>
        <fullName evidence="1">Uncharacterized protein</fullName>
    </submittedName>
</protein>
<evidence type="ECO:0000313" key="2">
    <source>
        <dbReference type="Proteomes" id="UP000259328"/>
    </source>
</evidence>
<proteinExistence type="predicted"/>
<dbReference type="Proteomes" id="UP000259328">
    <property type="component" value="Chromosome"/>
</dbReference>
<dbReference type="AlphaFoldDB" id="A0A3B0PHX1"/>
<dbReference type="EMBL" id="LS991953">
    <property type="protein sequence ID" value="SYV93044.1"/>
    <property type="molecule type" value="Genomic_DNA"/>
</dbReference>
<organism evidence="1 2">
    <name type="scientific">Mycoplasmopsis synoviae</name>
    <name type="common">Mycoplasma synoviae</name>
    <dbReference type="NCBI Taxonomy" id="2109"/>
    <lineage>
        <taxon>Bacteria</taxon>
        <taxon>Bacillati</taxon>
        <taxon>Mycoplasmatota</taxon>
        <taxon>Mycoplasmoidales</taxon>
        <taxon>Metamycoplasmataceae</taxon>
        <taxon>Mycoplasmopsis</taxon>
    </lineage>
</organism>
<feature type="non-terminal residue" evidence="1">
    <location>
        <position position="37"/>
    </location>
</feature>
<reference evidence="2" key="1">
    <citation type="submission" date="2018-06" db="EMBL/GenBank/DDBJ databases">
        <authorList>
            <consortium name="Pathogen Informatics"/>
        </authorList>
    </citation>
    <scope>NUCLEOTIDE SEQUENCE [LARGE SCALE GENOMIC DNA]</scope>
    <source>
        <strain evidence="2">NCTC10124</strain>
    </source>
</reference>
<gene>
    <name evidence="1" type="ORF">NCTC10124_00772</name>
</gene>
<sequence length="37" mass="4486">MRTMLEIAIEVISKDTTRHFTFEEIFQRVESELAEVW</sequence>
<evidence type="ECO:0000313" key="1">
    <source>
        <dbReference type="EMBL" id="SYV93044.1"/>
    </source>
</evidence>